<proteinExistence type="predicted"/>
<dbReference type="AlphaFoldDB" id="A0A6L2NLW7"/>
<protein>
    <submittedName>
        <fullName evidence="1">Uncharacterized protein</fullName>
    </submittedName>
</protein>
<name>A0A6L2NLW7_TANCI</name>
<sequence length="163" mass="18881">MRVGHRQRSQFVNLTQTDGLHYHPAAVPVQLRLTVENKQVTVNELEVDILEVHPMHKLTERVSHATDSYGIVMAEYVGWTEENCSARKIVWEIRISKSDFGLEHSLGLLCFEWCRRIPLEGITMGSEHYCLHEGKEPHYRNYMMQTTESDSNEGCTRVFATFD</sequence>
<organism evidence="1">
    <name type="scientific">Tanacetum cinerariifolium</name>
    <name type="common">Dalmatian daisy</name>
    <name type="synonym">Chrysanthemum cinerariifolium</name>
    <dbReference type="NCBI Taxonomy" id="118510"/>
    <lineage>
        <taxon>Eukaryota</taxon>
        <taxon>Viridiplantae</taxon>
        <taxon>Streptophyta</taxon>
        <taxon>Embryophyta</taxon>
        <taxon>Tracheophyta</taxon>
        <taxon>Spermatophyta</taxon>
        <taxon>Magnoliopsida</taxon>
        <taxon>eudicotyledons</taxon>
        <taxon>Gunneridae</taxon>
        <taxon>Pentapetalae</taxon>
        <taxon>asterids</taxon>
        <taxon>campanulids</taxon>
        <taxon>Asterales</taxon>
        <taxon>Asteraceae</taxon>
        <taxon>Asteroideae</taxon>
        <taxon>Anthemideae</taxon>
        <taxon>Anthemidinae</taxon>
        <taxon>Tanacetum</taxon>
    </lineage>
</organism>
<comment type="caution">
    <text evidence="1">The sequence shown here is derived from an EMBL/GenBank/DDBJ whole genome shotgun (WGS) entry which is preliminary data.</text>
</comment>
<accession>A0A6L2NLW7</accession>
<dbReference type="EMBL" id="BKCJ010009507">
    <property type="protein sequence ID" value="GEU87278.1"/>
    <property type="molecule type" value="Genomic_DNA"/>
</dbReference>
<reference evidence="1" key="1">
    <citation type="journal article" date="2019" name="Sci. Rep.">
        <title>Draft genome of Tanacetum cinerariifolium, the natural source of mosquito coil.</title>
        <authorList>
            <person name="Yamashiro T."/>
            <person name="Shiraishi A."/>
            <person name="Satake H."/>
            <person name="Nakayama K."/>
        </authorList>
    </citation>
    <scope>NUCLEOTIDE SEQUENCE</scope>
</reference>
<gene>
    <name evidence="1" type="ORF">Tci_059256</name>
</gene>
<evidence type="ECO:0000313" key="1">
    <source>
        <dbReference type="EMBL" id="GEU87278.1"/>
    </source>
</evidence>